<dbReference type="Gene3D" id="1.10.150.850">
    <property type="entry name" value="Spt6, helix-hairpin-helix domain"/>
    <property type="match status" value="1"/>
</dbReference>
<comment type="caution">
    <text evidence="4">The sequence shown here is derived from an EMBL/GenBank/DDBJ whole genome shotgun (WGS) entry which is preliminary data.</text>
</comment>
<feature type="region of interest" description="Disordered" evidence="1">
    <location>
        <begin position="267"/>
        <end position="305"/>
    </location>
</feature>
<feature type="compositionally biased region" description="Low complexity" evidence="1">
    <location>
        <begin position="1870"/>
        <end position="1889"/>
    </location>
</feature>
<dbReference type="Gene3D" id="1.10.3500.10">
    <property type="entry name" value="Tex N-terminal region-like"/>
    <property type="match status" value="1"/>
</dbReference>
<feature type="compositionally biased region" description="Basic and acidic residues" evidence="1">
    <location>
        <begin position="130"/>
        <end position="140"/>
    </location>
</feature>
<feature type="compositionally biased region" description="Basic and acidic residues" evidence="1">
    <location>
        <begin position="268"/>
        <end position="282"/>
    </location>
</feature>
<dbReference type="InterPro" id="IPR017072">
    <property type="entry name" value="TF_Spt6"/>
</dbReference>
<dbReference type="Gene3D" id="3.30.420.140">
    <property type="entry name" value="YqgF/RNase H-like domain"/>
    <property type="match status" value="1"/>
</dbReference>
<feature type="region of interest" description="Disordered" evidence="1">
    <location>
        <begin position="1"/>
        <end position="38"/>
    </location>
</feature>
<feature type="compositionally biased region" description="Basic and acidic residues" evidence="1">
    <location>
        <begin position="86"/>
        <end position="96"/>
    </location>
</feature>
<feature type="compositionally biased region" description="Polar residues" evidence="1">
    <location>
        <begin position="141"/>
        <end position="151"/>
    </location>
</feature>
<dbReference type="PANTHER" id="PTHR10145">
    <property type="entry name" value="TRANSCRIPTION ELONGATION FACTOR SPT6"/>
    <property type="match status" value="1"/>
</dbReference>
<feature type="region of interest" description="Disordered" evidence="1">
    <location>
        <begin position="57"/>
        <end position="246"/>
    </location>
</feature>
<keyword evidence="5" id="KW-1185">Reference proteome</keyword>
<dbReference type="InterPro" id="IPR035019">
    <property type="entry name" value="Spt6_SH2_N"/>
</dbReference>
<dbReference type="InterPro" id="IPR023323">
    <property type="entry name" value="Tex-like_dom_sf"/>
</dbReference>
<feature type="compositionally biased region" description="Basic residues" evidence="1">
    <location>
        <begin position="97"/>
        <end position="106"/>
    </location>
</feature>
<dbReference type="Gene3D" id="1.10.10.650">
    <property type="entry name" value="RuvA domain 2-like"/>
    <property type="match status" value="1"/>
</dbReference>
<name>A0AAV9Y043_9CRYT</name>
<dbReference type="PANTHER" id="PTHR10145:SF6">
    <property type="entry name" value="TRANSCRIPTION ELONGATION FACTOR SPT6"/>
    <property type="match status" value="1"/>
</dbReference>
<dbReference type="Pfam" id="PF14635">
    <property type="entry name" value="HHH_7"/>
    <property type="match status" value="1"/>
</dbReference>
<evidence type="ECO:0000256" key="1">
    <source>
        <dbReference type="SAM" id="MobiDB-lite"/>
    </source>
</evidence>
<dbReference type="GO" id="GO:0042393">
    <property type="term" value="F:histone binding"/>
    <property type="evidence" value="ECO:0007669"/>
    <property type="project" value="TreeGrafter"/>
</dbReference>
<feature type="compositionally biased region" description="Basic and acidic residues" evidence="1">
    <location>
        <begin position="1147"/>
        <end position="1166"/>
    </location>
</feature>
<gene>
    <name evidence="4" type="ORF">RS030_162561</name>
</gene>
<feature type="domain" description="Spt6 SH2" evidence="2">
    <location>
        <begin position="1964"/>
        <end position="2163"/>
    </location>
</feature>
<organism evidence="4 5">
    <name type="scientific">Cryptosporidium xiaoi</name>
    <dbReference type="NCBI Taxonomy" id="659607"/>
    <lineage>
        <taxon>Eukaryota</taxon>
        <taxon>Sar</taxon>
        <taxon>Alveolata</taxon>
        <taxon>Apicomplexa</taxon>
        <taxon>Conoidasida</taxon>
        <taxon>Coccidia</taxon>
        <taxon>Eucoccidiorida</taxon>
        <taxon>Eimeriorina</taxon>
        <taxon>Cryptosporidiidae</taxon>
        <taxon>Cryptosporidium</taxon>
    </lineage>
</organism>
<dbReference type="InterPro" id="IPR035420">
    <property type="entry name" value="Spt6_SH2"/>
</dbReference>
<feature type="compositionally biased region" description="Acidic residues" evidence="1">
    <location>
        <begin position="227"/>
        <end position="243"/>
    </location>
</feature>
<dbReference type="InterPro" id="IPR036860">
    <property type="entry name" value="SH2_dom_sf"/>
</dbReference>
<dbReference type="GO" id="GO:0034728">
    <property type="term" value="P:nucleosome organization"/>
    <property type="evidence" value="ECO:0007669"/>
    <property type="project" value="TreeGrafter"/>
</dbReference>
<dbReference type="InterPro" id="IPR032706">
    <property type="entry name" value="Spt6_HHH"/>
</dbReference>
<feature type="compositionally biased region" description="Basic and acidic residues" evidence="1">
    <location>
        <begin position="204"/>
        <end position="215"/>
    </location>
</feature>
<dbReference type="Pfam" id="PF14633">
    <property type="entry name" value="SH2_2"/>
    <property type="match status" value="1"/>
</dbReference>
<dbReference type="Proteomes" id="UP001311799">
    <property type="component" value="Unassembled WGS sequence"/>
</dbReference>
<feature type="domain" description="Transcription elongation factor Spt6 helix-hairpin-helix motif" evidence="3">
    <location>
        <begin position="1445"/>
        <end position="1525"/>
    </location>
</feature>
<evidence type="ECO:0000313" key="4">
    <source>
        <dbReference type="EMBL" id="KAK6590385.1"/>
    </source>
</evidence>
<feature type="region of interest" description="Disordered" evidence="1">
    <location>
        <begin position="1854"/>
        <end position="1889"/>
    </location>
</feature>
<dbReference type="InterPro" id="IPR037027">
    <property type="entry name" value="YqgF/RNaseH-like_dom_sf"/>
</dbReference>
<accession>A0AAV9Y043</accession>
<protein>
    <submittedName>
        <fullName evidence="4">Uncharacterized protein</fullName>
    </submittedName>
</protein>
<dbReference type="GO" id="GO:0140673">
    <property type="term" value="P:transcription elongation-coupled chromatin remodeling"/>
    <property type="evidence" value="ECO:0007669"/>
    <property type="project" value="InterPro"/>
</dbReference>
<dbReference type="InterPro" id="IPR023319">
    <property type="entry name" value="Tex-like_HTH_dom_sf"/>
</dbReference>
<dbReference type="EMBL" id="JAWDEY010000007">
    <property type="protein sequence ID" value="KAK6590385.1"/>
    <property type="molecule type" value="Genomic_DNA"/>
</dbReference>
<dbReference type="GO" id="GO:0008023">
    <property type="term" value="C:transcription elongation factor complex"/>
    <property type="evidence" value="ECO:0007669"/>
    <property type="project" value="TreeGrafter"/>
</dbReference>
<dbReference type="CDD" id="cd09918">
    <property type="entry name" value="SH2_Nterm_SPT6_like"/>
    <property type="match status" value="1"/>
</dbReference>
<feature type="compositionally biased region" description="Acidic residues" evidence="1">
    <location>
        <begin position="288"/>
        <end position="305"/>
    </location>
</feature>
<evidence type="ECO:0000313" key="5">
    <source>
        <dbReference type="Proteomes" id="UP001311799"/>
    </source>
</evidence>
<dbReference type="Gene3D" id="3.30.505.10">
    <property type="entry name" value="SH2 domain"/>
    <property type="match status" value="1"/>
</dbReference>
<feature type="compositionally biased region" description="Acidic residues" evidence="1">
    <location>
        <begin position="191"/>
        <end position="203"/>
    </location>
</feature>
<evidence type="ECO:0000259" key="2">
    <source>
        <dbReference type="Pfam" id="PF14633"/>
    </source>
</evidence>
<proteinExistence type="predicted"/>
<feature type="region of interest" description="Disordered" evidence="1">
    <location>
        <begin position="1141"/>
        <end position="1166"/>
    </location>
</feature>
<reference evidence="4 5" key="1">
    <citation type="submission" date="2023-10" db="EMBL/GenBank/DDBJ databases">
        <title>Comparative genomics analysis reveals potential genetic determinants of host preference in Cryptosporidium xiaoi.</title>
        <authorList>
            <person name="Xiao L."/>
            <person name="Li J."/>
        </authorList>
    </citation>
    <scope>NUCLEOTIDE SEQUENCE [LARGE SCALE GENOMIC DNA]</scope>
    <source>
        <strain evidence="4 5">52996</strain>
    </source>
</reference>
<dbReference type="GO" id="GO:0031491">
    <property type="term" value="F:nucleosome binding"/>
    <property type="evidence" value="ECO:0007669"/>
    <property type="project" value="TreeGrafter"/>
</dbReference>
<evidence type="ECO:0000259" key="3">
    <source>
        <dbReference type="Pfam" id="PF14635"/>
    </source>
</evidence>
<sequence length="2270" mass="259641">MEQGGLKDDKTEDKHVTSISGGVDTSFDDNKPNTSTSVLSTVEPATIVTEIDKVVENNENVSDFREEEGTEKVIIDSPEVASVAIKNKDKRNDHKTHEPKKKKRRQSVSSQGSSLHTLLHGSISNFVTETSDKDEDRKNENSVSFNQSEDAYTTEIKKNDRNLLRKGKKLKSLGSKKKKFHDRHENMFINDEADETDEYDDIDERNVKSSENERGLKRKSKLHSSSENEDDDEDEDGVDEDGYEELRDFITDEVEYGIDDQTVYNRTNFDHSDKTTDVKNGHLLDSGDVVDDDEEDDDDDEILRGDLEEDDLELIEENTGIRLRKDKHSQKHRLRRVSEADGTSGKTLVGKDIGDLEDLLFSGVGDGDEVVGNPYVDDNRLNTDLDNDEIYDEDDDDDGWMVYDTDEKSYKGDEYSMIQSVFGDYDTVMDILMNKFHKYKAQNKNKDDETHIIGTETEINGSDNTLDSVKKKDSEKEYYELDEDDEALFRAPDVDGGDKELERLQDRIKNTTLHTLHSIAEPSEIQGQYLTDFDTEVKEADVPERLYLLYNGRWKSLSGGKITKEELQVESNWITKKFLQTYPDLFKEDYIRRTHTLEFKSSFPYSHGGSMFQMVSKAVCSVLDWILNERFDIPYICLHKIHLVYPPLNEFLIGKIVFLDSVYHNLKLSIGSLREKLFSKMNSKTLEKYSSISEADQNFDNDEFTSAFLTVSGLNEVLSIKSFDSNRDVDQLRLYLTYHIETQRFRQIINMDSEDGLEMNVGKAVSDSGRKQRKNFLTELFEYIENNKLYNIWNQYIVSPYVLSLYMRNFSSPQFHCSVPTSSSHKLPSTFSLLPPVGPVIENSKSALNKWFEKYIVPESPNFFSSEKIIESLIIYEAKRLSTFPIIRTKIYEYFFSNACITTVTTVKGEQNLIPNNTGWLAGRIFRKPINTLFPGTYLPLNDDINDSTSNFNALFDGCLSSQIFELEKLGLINVVIHPLCFDEEAPWRGSDGEAKIKERFLHQVGMFKMGSDSNSSYNNLGPDGGNNLGSSVYSKTNTPIPTPIQNRFDQEMRMFRNSDNIDNRIVRNILDELKYGYVSVSGSVWSKQIQVPILHKLIEELFPAFRKDVLNYMKSRSQEYIAELCSLNLQRRLRLLPPKRPTKLNLGDDSKVNGSDSNDKFRDGLGKDDDDFDEYEYGLDNLGFGGKFMGSKVFSHQKMSDSDFLQPKEEYNTNWGLNIISCVVEKAQNGFKVCVTALDIFGELKDYLILNHLLISGSSINKFSNIFKNDNHYRGDTSGSIETQRFEEDLENLVKFSKTYFPHYICIGVSNMKSLELGSLWGDVVLKKVKRKDKNYIPGIYFVCMDVSKALVRKKNSESDARKGNEGHPIPVEMAISVGRLVQNPLAEQLRLWDDSNNEIERELNVNIGAKNESCYGSNNNTVRYSGNSFYSDVSGGRNGFNLITCLKLHKYQDSVDSKLLQFHLLMAIRSVVSNLGVQINRMKGHQHLQSPLKFVSGLGPRKARLLSFYLDSVSEPILNRSQLKLTESEVLVDGKTNSSSSITPGLIGDKKNRDNYHNSQYDYYDDDYQSDIGKKGVGCLTKNIYLNSHVFLRVDEESIYEKGFNKNLNIFDISRLSDIDDSELAKTILGNIKDMASEEGCSTGGSGGKQRGQNRELDDDTLYWSWISKRGSKLETLDLEAYAKLMYENRDIPRLLPYLNRMLMELKKPYDCSYFAKVIKGMDRSRQVREAMQISKEDLFIGSEITCRVTGVATVKPGGSFPRNPVSFWFDQYGMKVVVEDFDNFWYELMDENPMFQSVPLASIFKVNTPLQATVTNIDFVQNCVFVSLSQGKICNTLNFLIETVWRQQQARSENMERDNNGDRNNNTSGVSGFDVGSGSSSSSTSVSTQSLEGVSEFQRNNFNILQDDLSSLLWTDIRHYAYILFKRNLNVISNCSRAELNSLCGDSDFKDGAAGRYLRGAIHRTIHHPNYRTWNHDEVMNYMKDDNITIGEVVIKSSNRYIDKLIMYVKVCDNPFMVKIFNIDEFDQRLPGELGRRLKIEDSEFNDIDQILIQYVHPLKVHLSTVYTHSKYRANMEYQNLVSELLVESTRSGNSIVWGIVADKQIPCRFHLISVPPNTRVGSSGARIHFEDGIYVSQKGFQLWRKSETTLRKLLNWWKTEGFFRRSHYLEEYRRYKESMVREKQGIKDAGFHHRRFGPSSNNYYQHGGSGYGGGGHGGFYQNQRYSHDTHGYYSNRGYGSATNDGYGTNFGGVGGNSSNNRNHYRR</sequence>
<feature type="compositionally biased region" description="Basic residues" evidence="1">
    <location>
        <begin position="164"/>
        <end position="181"/>
    </location>
</feature>
<feature type="compositionally biased region" description="Basic and acidic residues" evidence="1">
    <location>
        <begin position="1"/>
        <end position="16"/>
    </location>
</feature>